<keyword evidence="1" id="KW-0175">Coiled coil</keyword>
<dbReference type="AlphaFoldDB" id="A0A0C2D1F0"/>
<dbReference type="EMBL" id="JMCC02000029">
    <property type="protein sequence ID" value="KIG17061.1"/>
    <property type="molecule type" value="Genomic_DNA"/>
</dbReference>
<name>A0A0C2D1F0_9BACT</name>
<dbReference type="Proteomes" id="UP000031599">
    <property type="component" value="Unassembled WGS sequence"/>
</dbReference>
<evidence type="ECO:0000256" key="1">
    <source>
        <dbReference type="SAM" id="Coils"/>
    </source>
</evidence>
<sequence length="1224" mass="134417">MTFDLFAQRALRLARSSDPQLETDLRRALAARLPRYDPRARVFAVDGYEARARVAPILPHAEFRSLQTAATLLIPRLSDPSIDPSVRREFVDALGDYTRATHAATRVLRERSAAHGGLHPLAQAAEPLERSLDGISEQIASMSSQLESAQTVSSEQLQQLGGQLGTVAQELGRAGQSVGVNRAAMGILVGQAVEQSIEGLRFHPEVREVAAALTSHMRDPNATQDSIRALETQLEAARETARADRARFDAIGENIEVAGQVVDLAALLLGAAGEDELANQVAVVGGSALAIAEAVRNVVGAAVLGIATDPLGALLEVTGAVMDIVGLFGESSPTPEELILEEIAKLAEQVEELRVEVHARFDKIEDLLSDMRREFLQQFASLAGDLRSVSRTLSKVHRQVLELEDTLEAGLDALYRQNYHSSREAAFRFREDFPDRTLSEPKMLEYYQHIRDWALSAPQQALFVGDEAVASDDLAALAEELRQDHDSVERNLRGLLMLAARIDPDFADISLSRLANPIVWAEAVGTFGEFLERFPEFPVTAPIQIRMGEALRVIRETETFVAHIQRSQVQQPGSLFGALAARHIALAQAVAATVEQRVADRASTLVAAIIDDPNQVKTFDEDLRQNPRLNDVVFMTERLHRLGDELTRWVNESGQPTPAPAPANPTPATNTRDTVIEVRLDTASFDFGQLWFCSDWLNRIHAPVQPNQTLRSAAAQHLEDSLRCLEHALPLAALRLLLARIMGASIADGPPKRIHDAGAPGADEVLEWVAQLRAKLAEPDTRAELEVVAGLIAFGRAQRIPQLRPQVLESPGPRGQELGLRRRFISAFTAAHAVGRQLEVERRAVGRVDGGRVDGLFVARLDAASVAALDEFRQAFDAIDQARSSMGTYPAIRSFQALRTANLQMPFDTRYRAGGSRIQRWLHSERQPFPAPSTGDNALSTWQYYLLDLHAWVSATSAPSHGSHEGPAGSVEIPLYIDGRRNSSHRMFGLLDRFPRLREFQALRQILEHAFGGWLLREDDLTFDSPHLPNPNTPWQTQRASDPLDEDFTAQLEEIGKILADFDTVFSSILASEAKLPAADSRDAVAKLARRLERGELSQELGSARDQPTPLTEQLSALGDNRTIVSGYVSLGFRRSFLERHELGEALANLWATDQAGELWRDGPRFVRGEHVTNAAARANAALEQELGPYTERARAQTGGDEAEYPLITATRARIAGLMASLSD</sequence>
<gene>
    <name evidence="2" type="ORF">DB30_03658</name>
</gene>
<proteinExistence type="predicted"/>
<organism evidence="2 3">
    <name type="scientific">Enhygromyxa salina</name>
    <dbReference type="NCBI Taxonomy" id="215803"/>
    <lineage>
        <taxon>Bacteria</taxon>
        <taxon>Pseudomonadati</taxon>
        <taxon>Myxococcota</taxon>
        <taxon>Polyangia</taxon>
        <taxon>Nannocystales</taxon>
        <taxon>Nannocystaceae</taxon>
        <taxon>Enhygromyxa</taxon>
    </lineage>
</organism>
<evidence type="ECO:0000313" key="2">
    <source>
        <dbReference type="EMBL" id="KIG17061.1"/>
    </source>
</evidence>
<accession>A0A0C2D1F0</accession>
<protein>
    <submittedName>
        <fullName evidence="2">Uncharacterized protein</fullName>
    </submittedName>
</protein>
<reference evidence="2 3" key="1">
    <citation type="submission" date="2014-12" db="EMBL/GenBank/DDBJ databases">
        <title>Genome assembly of Enhygromyxa salina DSM 15201.</title>
        <authorList>
            <person name="Sharma G."/>
            <person name="Subramanian S."/>
        </authorList>
    </citation>
    <scope>NUCLEOTIDE SEQUENCE [LARGE SCALE GENOMIC DNA]</scope>
    <source>
        <strain evidence="2 3">DSM 15201</strain>
    </source>
</reference>
<dbReference type="RefSeq" id="WP_052548641.1">
    <property type="nucleotide sequence ID" value="NZ_JMCC02000029.1"/>
</dbReference>
<comment type="caution">
    <text evidence="2">The sequence shown here is derived from an EMBL/GenBank/DDBJ whole genome shotgun (WGS) entry which is preliminary data.</text>
</comment>
<evidence type="ECO:0000313" key="3">
    <source>
        <dbReference type="Proteomes" id="UP000031599"/>
    </source>
</evidence>
<feature type="coiled-coil region" evidence="1">
    <location>
        <begin position="471"/>
        <end position="498"/>
    </location>
</feature>